<evidence type="ECO:0000259" key="7">
    <source>
        <dbReference type="Pfam" id="PF21981"/>
    </source>
</evidence>
<dbReference type="HAMAP" id="MF_01114">
    <property type="entry name" value="RecX"/>
    <property type="match status" value="1"/>
</dbReference>
<dbReference type="RefSeq" id="WP_036508331.1">
    <property type="nucleotide sequence ID" value="NZ_AONB01000003.1"/>
</dbReference>
<dbReference type="PATRIC" id="fig|1229521.3.peg.966"/>
<dbReference type="Pfam" id="PF21981">
    <property type="entry name" value="RecX_HTH3"/>
    <property type="match status" value="1"/>
</dbReference>
<evidence type="ECO:0000313" key="9">
    <source>
        <dbReference type="Proteomes" id="UP000019464"/>
    </source>
</evidence>
<name>W9V7J8_9GAMM</name>
<feature type="domain" description="RecX second three-helical" evidence="6">
    <location>
        <begin position="56"/>
        <end position="94"/>
    </location>
</feature>
<dbReference type="Pfam" id="PF02631">
    <property type="entry name" value="RecX_HTH2"/>
    <property type="match status" value="1"/>
</dbReference>
<comment type="similarity">
    <text evidence="2 5">Belongs to the RecX family.</text>
</comment>
<reference evidence="9" key="1">
    <citation type="submission" date="2012-11" db="EMBL/GenBank/DDBJ databases">
        <authorList>
            <person name="Singh A."/>
            <person name="Pinnaka A.K."/>
            <person name="Vaidya B."/>
        </authorList>
    </citation>
    <scope>NUCLEOTIDE SEQUENCE [LARGE SCALE GENOMIC DNA]</scope>
    <source>
        <strain evidence="9">AK23</strain>
    </source>
</reference>
<dbReference type="Gene3D" id="1.10.10.10">
    <property type="entry name" value="Winged helix-like DNA-binding domain superfamily/Winged helix DNA-binding domain"/>
    <property type="match status" value="3"/>
</dbReference>
<dbReference type="EMBL" id="AONB01000003">
    <property type="protein sequence ID" value="EXJ12072.1"/>
    <property type="molecule type" value="Genomic_DNA"/>
</dbReference>
<reference evidence="8 9" key="2">
    <citation type="journal article" date="2015" name="Syst. Appl. Microbiol.">
        <title>Nitrincola nitratireducens sp. nov. isolated from a haloalkaline crater lake.</title>
        <authorList>
            <person name="Singh A."/>
            <person name="Vaidya B."/>
            <person name="Tanuku N.R."/>
            <person name="Pinnaka A.K."/>
        </authorList>
    </citation>
    <scope>NUCLEOTIDE SEQUENCE [LARGE SCALE GENOMIC DNA]</scope>
    <source>
        <strain evidence="8 9">AK23</strain>
    </source>
</reference>
<proteinExistence type="inferred from homology"/>
<dbReference type="InterPro" id="IPR053925">
    <property type="entry name" value="RecX_HTH_3rd"/>
</dbReference>
<gene>
    <name evidence="5 8" type="primary">recX</name>
    <name evidence="8" type="ORF">D791_00954</name>
</gene>
<dbReference type="PANTHER" id="PTHR33602">
    <property type="entry name" value="REGULATORY PROTEIN RECX FAMILY PROTEIN"/>
    <property type="match status" value="1"/>
</dbReference>
<evidence type="ECO:0000256" key="5">
    <source>
        <dbReference type="HAMAP-Rule" id="MF_01114"/>
    </source>
</evidence>
<dbReference type="InterPro" id="IPR003783">
    <property type="entry name" value="Regulatory_RecX"/>
</dbReference>
<evidence type="ECO:0000256" key="3">
    <source>
        <dbReference type="ARBA" id="ARBA00018111"/>
    </source>
</evidence>
<evidence type="ECO:0000259" key="6">
    <source>
        <dbReference type="Pfam" id="PF02631"/>
    </source>
</evidence>
<organism evidence="8 9">
    <name type="scientific">Nitrincola nitratireducens</name>
    <dbReference type="NCBI Taxonomy" id="1229521"/>
    <lineage>
        <taxon>Bacteria</taxon>
        <taxon>Pseudomonadati</taxon>
        <taxon>Pseudomonadota</taxon>
        <taxon>Gammaproteobacteria</taxon>
        <taxon>Oceanospirillales</taxon>
        <taxon>Oceanospirillaceae</taxon>
        <taxon>Nitrincola</taxon>
    </lineage>
</organism>
<feature type="domain" description="RecX third three-helical" evidence="7">
    <location>
        <begin position="102"/>
        <end position="145"/>
    </location>
</feature>
<dbReference type="GO" id="GO:0005737">
    <property type="term" value="C:cytoplasm"/>
    <property type="evidence" value="ECO:0007669"/>
    <property type="project" value="UniProtKB-SubCell"/>
</dbReference>
<dbReference type="PANTHER" id="PTHR33602:SF1">
    <property type="entry name" value="REGULATORY PROTEIN RECX FAMILY PROTEIN"/>
    <property type="match status" value="1"/>
</dbReference>
<evidence type="ECO:0000313" key="8">
    <source>
        <dbReference type="EMBL" id="EXJ12072.1"/>
    </source>
</evidence>
<keyword evidence="4 5" id="KW-0963">Cytoplasm</keyword>
<dbReference type="InterPro" id="IPR036388">
    <property type="entry name" value="WH-like_DNA-bd_sf"/>
</dbReference>
<sequence length="153" mass="18107">MSSELNAQELRYKIISLLARREYSRAELSKRLQSQTSDIHVLHSVLDQLAEDGYQSDYRFTEMFIRNRLGQCYGEARIRYELRQKGIEEELVDTILGEFDPDWFELAKTLANKRFTLTENPPAKDYAKCMRYLLNHGFSYDQARESLKRQVID</sequence>
<accession>W9V7J8</accession>
<dbReference type="InterPro" id="IPR053924">
    <property type="entry name" value="RecX_HTH_2nd"/>
</dbReference>
<dbReference type="GO" id="GO:0006282">
    <property type="term" value="P:regulation of DNA repair"/>
    <property type="evidence" value="ECO:0007669"/>
    <property type="project" value="UniProtKB-UniRule"/>
</dbReference>
<dbReference type="Proteomes" id="UP000019464">
    <property type="component" value="Unassembled WGS sequence"/>
</dbReference>
<evidence type="ECO:0000256" key="1">
    <source>
        <dbReference type="ARBA" id="ARBA00004496"/>
    </source>
</evidence>
<evidence type="ECO:0000256" key="4">
    <source>
        <dbReference type="ARBA" id="ARBA00022490"/>
    </source>
</evidence>
<protein>
    <recommendedName>
        <fullName evidence="3 5">Regulatory protein RecX</fullName>
    </recommendedName>
</protein>
<keyword evidence="9" id="KW-1185">Reference proteome</keyword>
<dbReference type="STRING" id="1229521.D791_00954"/>
<evidence type="ECO:0000256" key="2">
    <source>
        <dbReference type="ARBA" id="ARBA00009695"/>
    </source>
</evidence>
<dbReference type="OrthoDB" id="7066780at2"/>
<dbReference type="AlphaFoldDB" id="W9V7J8"/>
<comment type="subcellular location">
    <subcellularLocation>
        <location evidence="1 5">Cytoplasm</location>
    </subcellularLocation>
</comment>
<comment type="function">
    <text evidence="5">Modulates RecA activity.</text>
</comment>
<comment type="caution">
    <text evidence="8">The sequence shown here is derived from an EMBL/GenBank/DDBJ whole genome shotgun (WGS) entry which is preliminary data.</text>
</comment>